<evidence type="ECO:0000256" key="7">
    <source>
        <dbReference type="ARBA" id="ARBA00023010"/>
    </source>
</evidence>
<dbReference type="GO" id="GO:0016020">
    <property type="term" value="C:membrane"/>
    <property type="evidence" value="ECO:0007669"/>
    <property type="project" value="UniProtKB-SubCell"/>
</dbReference>
<dbReference type="InterPro" id="IPR003369">
    <property type="entry name" value="TatA/B/E"/>
</dbReference>
<keyword evidence="4 9" id="KW-0812">Transmembrane</keyword>
<evidence type="ECO:0000256" key="9">
    <source>
        <dbReference type="SAM" id="Phobius"/>
    </source>
</evidence>
<sequence>MFDVAWTEYLLVVVVALVLLGPKELPVVLRTLGRWVAKARQMTNSLEQQLHSLDDPRPASALEEPKKAIFTYQRVFFKQHHTSSRTFQRVNPYPNPWL</sequence>
<dbReference type="InterPro" id="IPR018448">
    <property type="entry name" value="TatB"/>
</dbReference>
<evidence type="ECO:0000313" key="11">
    <source>
        <dbReference type="Proteomes" id="UP000293550"/>
    </source>
</evidence>
<dbReference type="NCBIfam" id="TIGR01410">
    <property type="entry name" value="tatB"/>
    <property type="match status" value="1"/>
</dbReference>
<dbReference type="PRINTS" id="PR01506">
    <property type="entry name" value="TATBPROTEIN"/>
</dbReference>
<keyword evidence="6 9" id="KW-1133">Transmembrane helix</keyword>
<evidence type="ECO:0000256" key="1">
    <source>
        <dbReference type="ARBA" id="ARBA00004167"/>
    </source>
</evidence>
<dbReference type="GO" id="GO:0008320">
    <property type="term" value="F:protein transmembrane transporter activity"/>
    <property type="evidence" value="ECO:0007669"/>
    <property type="project" value="InterPro"/>
</dbReference>
<dbReference type="Gene3D" id="1.20.5.3310">
    <property type="match status" value="1"/>
</dbReference>
<comment type="subcellular location">
    <subcellularLocation>
        <location evidence="1">Membrane</location>
        <topology evidence="1">Single-pass membrane protein</topology>
    </subcellularLocation>
</comment>
<dbReference type="PANTHER" id="PTHR33162">
    <property type="entry name" value="SEC-INDEPENDENT PROTEIN TRANSLOCASE PROTEIN TATA, CHLOROPLASTIC"/>
    <property type="match status" value="1"/>
</dbReference>
<keyword evidence="7" id="KW-0811">Translocation</keyword>
<evidence type="ECO:0000256" key="3">
    <source>
        <dbReference type="ARBA" id="ARBA00022475"/>
    </source>
</evidence>
<dbReference type="EMBL" id="SCFB01000004">
    <property type="protein sequence ID" value="RZI46372.1"/>
    <property type="molecule type" value="Genomic_DNA"/>
</dbReference>
<feature type="transmembrane region" description="Helical" evidence="9">
    <location>
        <begin position="6"/>
        <end position="22"/>
    </location>
</feature>
<evidence type="ECO:0000256" key="6">
    <source>
        <dbReference type="ARBA" id="ARBA00022989"/>
    </source>
</evidence>
<dbReference type="PANTHER" id="PTHR33162:SF1">
    <property type="entry name" value="SEC-INDEPENDENT PROTEIN TRANSLOCASE PROTEIN TATA, CHLOROPLASTIC"/>
    <property type="match status" value="1"/>
</dbReference>
<keyword evidence="11" id="KW-1185">Reference proteome</keyword>
<evidence type="ECO:0000256" key="2">
    <source>
        <dbReference type="ARBA" id="ARBA00022448"/>
    </source>
</evidence>
<gene>
    <name evidence="10" type="primary">tatB</name>
    <name evidence="10" type="ORF">EQU50_01930</name>
</gene>
<evidence type="ECO:0000256" key="5">
    <source>
        <dbReference type="ARBA" id="ARBA00022927"/>
    </source>
</evidence>
<evidence type="ECO:0000313" key="10">
    <source>
        <dbReference type="EMBL" id="RZI46372.1"/>
    </source>
</evidence>
<reference evidence="10 11" key="1">
    <citation type="submission" date="2018-10" db="EMBL/GenBank/DDBJ databases">
        <title>An updated phylogeny of the Alphaproteobacteria reveals that the parasitic Rickettsiales and Holosporales have independent origins.</title>
        <authorList>
            <person name="Munoz-Gomez S.A."/>
            <person name="Hess S."/>
            <person name="Burger G."/>
            <person name="Lang B.F."/>
            <person name="Susko E."/>
            <person name="Slamovits C.H."/>
            <person name="Roger A.J."/>
        </authorList>
    </citation>
    <scope>NUCLEOTIDE SEQUENCE [LARGE SCALE GENOMIC DNA]</scope>
    <source>
        <strain evidence="10">HOLO01</strain>
    </source>
</reference>
<keyword evidence="8 9" id="KW-0472">Membrane</keyword>
<keyword evidence="5" id="KW-0653">Protein transport</keyword>
<protein>
    <submittedName>
        <fullName evidence="10">Twin-arginine translocase subunit TatB</fullName>
    </submittedName>
</protein>
<keyword evidence="3" id="KW-1003">Cell membrane</keyword>
<dbReference type="AlphaFoldDB" id="A0A4Q7DI44"/>
<dbReference type="GO" id="GO:0043953">
    <property type="term" value="P:protein transport by the Tat complex"/>
    <property type="evidence" value="ECO:0007669"/>
    <property type="project" value="InterPro"/>
</dbReference>
<dbReference type="Proteomes" id="UP000293550">
    <property type="component" value="Unassembled WGS sequence"/>
</dbReference>
<dbReference type="OrthoDB" id="7206969at2"/>
<accession>A0A4Q7DI44</accession>
<evidence type="ECO:0000256" key="4">
    <source>
        <dbReference type="ARBA" id="ARBA00022692"/>
    </source>
</evidence>
<comment type="caution">
    <text evidence="10">The sequence shown here is derived from an EMBL/GenBank/DDBJ whole genome shotgun (WGS) entry which is preliminary data.</text>
</comment>
<proteinExistence type="predicted"/>
<dbReference type="Pfam" id="PF02416">
    <property type="entry name" value="TatA_B_E"/>
    <property type="match status" value="1"/>
</dbReference>
<keyword evidence="2" id="KW-0813">Transport</keyword>
<evidence type="ECO:0000256" key="8">
    <source>
        <dbReference type="ARBA" id="ARBA00023136"/>
    </source>
</evidence>
<dbReference type="RefSeq" id="WP_130153480.1">
    <property type="nucleotide sequence ID" value="NZ_SCFB01000004.1"/>
</dbReference>
<name>A0A4Q7DI44_9PROT</name>
<organism evidence="10 11">
    <name type="scientific">Candidatus Finniella inopinata</name>
    <dbReference type="NCBI Taxonomy" id="1696036"/>
    <lineage>
        <taxon>Bacteria</taxon>
        <taxon>Pseudomonadati</taxon>
        <taxon>Pseudomonadota</taxon>
        <taxon>Alphaproteobacteria</taxon>
        <taxon>Holosporales</taxon>
        <taxon>Candidatus Paracaedibacteraceae</taxon>
        <taxon>Candidatus Finniella</taxon>
    </lineage>
</organism>